<dbReference type="AlphaFoldDB" id="A0A9W9JZI2"/>
<dbReference type="PANTHER" id="PTHR47751">
    <property type="entry name" value="SUPERFAMILY HYDROLASE, PUTATIVE (AFU_ORTHOLOGUE AFUA_2G16580)-RELATED"/>
    <property type="match status" value="1"/>
</dbReference>
<name>A0A9W9JZI2_9EURO</name>
<proteinExistence type="inferred from homology"/>
<sequence>MASKEDVKFQTLDGFFLGGRLYPAAQRGPAIILTPGYNTIVENFPAGLEQEFQKANITALSYDPRSTGGSGGLPRNDIDPFKRVEDYSDALTYLSTLPIVDANAIVFWGVSLSAAIVLAAASVDRRVAAVISVAPVFDYKPMHALSPNQLKIKMMKDRMSQMLHGHPQYMLSIAASLAQVPFKAHFTSNHTPDRAWSHNSYETTMQSYYRMFLFEPVPEGVVHSISPIPLMFVTPELDQISPPERQSAVFKALPGPKRQIFAPGKEHLFVMHGPEMPSLVRSQIEFIWQAVRGHLKPTPRGPDPTWC</sequence>
<evidence type="ECO:0000313" key="4">
    <source>
        <dbReference type="Proteomes" id="UP001141434"/>
    </source>
</evidence>
<dbReference type="InterPro" id="IPR051411">
    <property type="entry name" value="Polyketide_trans_af380"/>
</dbReference>
<feature type="domain" description="AB hydrolase-1" evidence="2">
    <location>
        <begin position="32"/>
        <end position="271"/>
    </location>
</feature>
<organism evidence="3 4">
    <name type="scientific">Penicillium alfredii</name>
    <dbReference type="NCBI Taxonomy" id="1506179"/>
    <lineage>
        <taxon>Eukaryota</taxon>
        <taxon>Fungi</taxon>
        <taxon>Dikarya</taxon>
        <taxon>Ascomycota</taxon>
        <taxon>Pezizomycotina</taxon>
        <taxon>Eurotiomycetes</taxon>
        <taxon>Eurotiomycetidae</taxon>
        <taxon>Eurotiales</taxon>
        <taxon>Aspergillaceae</taxon>
        <taxon>Penicillium</taxon>
    </lineage>
</organism>
<dbReference type="RefSeq" id="XP_056509231.1">
    <property type="nucleotide sequence ID" value="XM_056658938.1"/>
</dbReference>
<dbReference type="OrthoDB" id="2498029at2759"/>
<dbReference type="GO" id="GO:0017000">
    <property type="term" value="P:antibiotic biosynthetic process"/>
    <property type="evidence" value="ECO:0007669"/>
    <property type="project" value="UniProtKB-ARBA"/>
</dbReference>
<gene>
    <name evidence="3" type="ORF">NUU61_008413</name>
</gene>
<dbReference type="PANTHER" id="PTHR47751:SF2">
    <property type="entry name" value="DLTD N-TERMINAL DOMAIN PROTEIN (AFU_ORTHOLOGUE AFUA_8G00380)-RELATED"/>
    <property type="match status" value="1"/>
</dbReference>
<comment type="similarity">
    <text evidence="1">Belongs to the polyketide transferase af380 family.</text>
</comment>
<dbReference type="Proteomes" id="UP001141434">
    <property type="component" value="Unassembled WGS sequence"/>
</dbReference>
<evidence type="ECO:0000313" key="3">
    <source>
        <dbReference type="EMBL" id="KAJ5087106.1"/>
    </source>
</evidence>
<dbReference type="Gene3D" id="3.40.50.1820">
    <property type="entry name" value="alpha/beta hydrolase"/>
    <property type="match status" value="1"/>
</dbReference>
<comment type="caution">
    <text evidence="3">The sequence shown here is derived from an EMBL/GenBank/DDBJ whole genome shotgun (WGS) entry which is preliminary data.</text>
</comment>
<reference evidence="3" key="1">
    <citation type="submission" date="2022-11" db="EMBL/GenBank/DDBJ databases">
        <authorList>
            <person name="Petersen C."/>
        </authorList>
    </citation>
    <scope>NUCLEOTIDE SEQUENCE</scope>
    <source>
        <strain evidence="3">IBT 34128</strain>
    </source>
</reference>
<dbReference type="Gene3D" id="1.10.10.800">
    <property type="match status" value="1"/>
</dbReference>
<accession>A0A9W9JZI2</accession>
<dbReference type="GO" id="GO:0072330">
    <property type="term" value="P:monocarboxylic acid biosynthetic process"/>
    <property type="evidence" value="ECO:0007669"/>
    <property type="project" value="UniProtKB-ARBA"/>
</dbReference>
<dbReference type="InterPro" id="IPR000073">
    <property type="entry name" value="AB_hydrolase_1"/>
</dbReference>
<keyword evidence="4" id="KW-1185">Reference proteome</keyword>
<reference evidence="3" key="2">
    <citation type="journal article" date="2023" name="IMA Fungus">
        <title>Comparative genomic study of the Penicillium genus elucidates a diverse pangenome and 15 lateral gene transfer events.</title>
        <authorList>
            <person name="Petersen C."/>
            <person name="Sorensen T."/>
            <person name="Nielsen M.R."/>
            <person name="Sondergaard T.E."/>
            <person name="Sorensen J.L."/>
            <person name="Fitzpatrick D.A."/>
            <person name="Frisvad J.C."/>
            <person name="Nielsen K.L."/>
        </authorList>
    </citation>
    <scope>NUCLEOTIDE SEQUENCE</scope>
    <source>
        <strain evidence="3">IBT 34128</strain>
    </source>
</reference>
<dbReference type="EMBL" id="JAPMSZ010000010">
    <property type="protein sequence ID" value="KAJ5087106.1"/>
    <property type="molecule type" value="Genomic_DNA"/>
</dbReference>
<dbReference type="SUPFAM" id="SSF53474">
    <property type="entry name" value="alpha/beta-Hydrolases"/>
    <property type="match status" value="1"/>
</dbReference>
<dbReference type="Pfam" id="PF12697">
    <property type="entry name" value="Abhydrolase_6"/>
    <property type="match status" value="1"/>
</dbReference>
<dbReference type="InterPro" id="IPR029058">
    <property type="entry name" value="AB_hydrolase_fold"/>
</dbReference>
<evidence type="ECO:0000259" key="2">
    <source>
        <dbReference type="Pfam" id="PF12697"/>
    </source>
</evidence>
<evidence type="ECO:0000256" key="1">
    <source>
        <dbReference type="ARBA" id="ARBA00029464"/>
    </source>
</evidence>
<protein>
    <recommendedName>
        <fullName evidence="2">AB hydrolase-1 domain-containing protein</fullName>
    </recommendedName>
</protein>
<dbReference type="GeneID" id="81398107"/>